<evidence type="ECO:0000256" key="8">
    <source>
        <dbReference type="SAM" id="Phobius"/>
    </source>
</evidence>
<feature type="transmembrane region" description="Helical" evidence="8">
    <location>
        <begin position="803"/>
        <end position="827"/>
    </location>
</feature>
<dbReference type="SUPFAM" id="SSF82689">
    <property type="entry name" value="Mechanosensitive channel protein MscS (YggB), C-terminal domain"/>
    <property type="match status" value="1"/>
</dbReference>
<feature type="domain" description="Mechanosensitive ion channel MscS porin" evidence="11">
    <location>
        <begin position="65"/>
        <end position="266"/>
    </location>
</feature>
<evidence type="ECO:0000259" key="10">
    <source>
        <dbReference type="Pfam" id="PF12794"/>
    </source>
</evidence>
<dbReference type="Gene3D" id="2.30.30.60">
    <property type="match status" value="1"/>
</dbReference>
<dbReference type="GO" id="GO:0005886">
    <property type="term" value="C:plasma membrane"/>
    <property type="evidence" value="ECO:0007669"/>
    <property type="project" value="UniProtKB-SubCell"/>
</dbReference>
<feature type="transmembrane region" description="Helical" evidence="8">
    <location>
        <begin position="7"/>
        <end position="26"/>
    </location>
</feature>
<evidence type="ECO:0000313" key="15">
    <source>
        <dbReference type="Proteomes" id="UP000295937"/>
    </source>
</evidence>
<dbReference type="Gene3D" id="3.30.70.100">
    <property type="match status" value="1"/>
</dbReference>
<keyword evidence="5 8" id="KW-1133">Transmembrane helix</keyword>
<gene>
    <name evidence="14" type="ORF">CRV09_02215</name>
</gene>
<sequence>MQNKIKCFLFKLIIHLSIPIVIGLWINNSVSAINIIDIYQLKNKIEEKTKIEKNDLQKQPDNNLFLYHKNQHTKKIKKYKKFIKLFPILEAEFKKQIYDLKTNQKMYLKNTNNKDLNQELIKVNLQLIEEERQAQKQNDKIREISNSLSILPQLITEARYSISKNNNLEEDENISEKIENKIIYSGEEKSIRRKQENIINELYVNELELAQLSANNRQKIARLNAELHQLKITYLNNYLQQLRIKIKNQNQTNLLEAIEKIKKNKKNLLFVFLLNYIHTNQDLSIALDNQIKLMHQIEIKQHIIHDQINQVQSLNSMLNEKSNGLTYSVLLGETLRLRIAKLPEMPQLKNIDQDIAKIRLQRLHYEYLIENKESLIQQEMTTAYDHIISDVFKKMFKQQLLIKYKLINLLISGCDSLILETTKLKISKIQLQDYLRKATKLSQERLFWIADNNPFDFKNLKNIKVNIKYLFSLNILKHLKKGVIDLILNIKTFLPVLGGLFLVVLSFIIRNKYNNFLETSASKVGKVTQDRFKLTIRTVILSILMSIPLPLLWTQIGYGLQESSEHPIVVAIGDGIVNTVPVLTIFIIITIFSKPNGLFIMHFRWSQVLVTRAINNFFITLCFIVPLIILLSVLDDLEEHNLSSSLGRVCFVLICFIISISSINLKKSNIPLHINKSGKTNNFINNTIWNIIILIPIIDAIAALMGYSSTAKAILLHIEISNVIWFVVVIIYHIIRRWMLIQHRRLSFDRAKQKRAEILAFRARSEEEKEQSMIMQNADSIEIEEPIVNLDVISAQSLKLVRWILMSVTLALLMLSWSEIHLALGFFDNILLWKANASNQGNGNYHPITLGALLVAVFTFIITMQLVRNMPALIELILLQHLNLKPGTNYAISTLTKYTTILFGGLFGLSVIGIDWSKLQWLVAALGVGLGFGLQEIFANCISGLIILFERPIRIGDTVTIRNLTGSITRINTRATTITDWDRKEIIVPNKAFITEQFVNWSLSDSVTRVVLTIPTLNITNSSKVTKILKHSAECCNYVLKTPSPEAFLVDLQQGTLLFELRVYVAEMGHRMPLRHELNQLIVENFAKNNIIIPFPPFQMRIESVKGKYFFKNKIFSDRFF</sequence>
<evidence type="ECO:0000256" key="7">
    <source>
        <dbReference type="SAM" id="Coils"/>
    </source>
</evidence>
<feature type="domain" description="Mechanosensitive ion channel transmembrane helices 2/3" evidence="13">
    <location>
        <begin position="894"/>
        <end position="935"/>
    </location>
</feature>
<dbReference type="PANTHER" id="PTHR30347">
    <property type="entry name" value="POTASSIUM CHANNEL RELATED"/>
    <property type="match status" value="1"/>
</dbReference>
<dbReference type="InterPro" id="IPR006685">
    <property type="entry name" value="MscS_channel_2nd"/>
</dbReference>
<dbReference type="InterPro" id="IPR011014">
    <property type="entry name" value="MscS_channel_TM-2"/>
</dbReference>
<accession>A0A2P5T1R9</accession>
<comment type="subcellular location">
    <subcellularLocation>
        <location evidence="1">Cell membrane</location>
        <topology evidence="1">Multi-pass membrane protein</topology>
    </subcellularLocation>
</comment>
<evidence type="ECO:0000256" key="5">
    <source>
        <dbReference type="ARBA" id="ARBA00022989"/>
    </source>
</evidence>
<feature type="transmembrane region" description="Helical" evidence="8">
    <location>
        <begin position="534"/>
        <end position="556"/>
    </location>
</feature>
<dbReference type="EMBL" id="PDKR01000003">
    <property type="protein sequence ID" value="PPI88492.1"/>
    <property type="molecule type" value="Genomic_DNA"/>
</dbReference>
<protein>
    <submittedName>
        <fullName evidence="14">Miniconductance mechanosensitive channel MscM</fullName>
    </submittedName>
</protein>
<reference evidence="14 15" key="1">
    <citation type="journal article" date="2018" name="Genome Biol. Evol.">
        <title>Cladogenesis and Genomic Streamlining in Extracellular Endosymbionts of Tropical Stink Bugs.</title>
        <authorList>
            <person name="Otero-Bravo A."/>
            <person name="Goffredi S."/>
            <person name="Sabree Z.L."/>
        </authorList>
    </citation>
    <scope>NUCLEOTIDE SEQUENCE [LARGE SCALE GENOMIC DNA]</scope>
    <source>
        <strain evidence="14 15">SoEO</strain>
    </source>
</reference>
<dbReference type="Proteomes" id="UP000295937">
    <property type="component" value="Unassembled WGS sequence"/>
</dbReference>
<feature type="transmembrane region" description="Helical" evidence="8">
    <location>
        <begin position="847"/>
        <end position="867"/>
    </location>
</feature>
<dbReference type="PANTHER" id="PTHR30347:SF9">
    <property type="entry name" value="MINICONDUCTANCE MECHANOSENSITIVE CHANNEL MSCM"/>
    <property type="match status" value="1"/>
</dbReference>
<name>A0A2P5T1R9_9GAMM</name>
<feature type="transmembrane region" description="Helical" evidence="8">
    <location>
        <begin position="613"/>
        <end position="634"/>
    </location>
</feature>
<evidence type="ECO:0000259" key="9">
    <source>
        <dbReference type="Pfam" id="PF00924"/>
    </source>
</evidence>
<dbReference type="InterPro" id="IPR023408">
    <property type="entry name" value="MscS_beta-dom_sf"/>
</dbReference>
<feature type="transmembrane region" description="Helical" evidence="8">
    <location>
        <begin position="686"/>
        <end position="708"/>
    </location>
</feature>
<dbReference type="NCBIfam" id="NF008180">
    <property type="entry name" value="PRK10929.1"/>
    <property type="match status" value="1"/>
</dbReference>
<dbReference type="InterPro" id="IPR011066">
    <property type="entry name" value="MscS_channel_C_sf"/>
</dbReference>
<evidence type="ECO:0000256" key="1">
    <source>
        <dbReference type="ARBA" id="ARBA00004651"/>
    </source>
</evidence>
<feature type="domain" description="Mechanosensitive ion channel MscS" evidence="9">
    <location>
        <begin position="937"/>
        <end position="1002"/>
    </location>
</feature>
<dbReference type="SUPFAM" id="SSF82861">
    <property type="entry name" value="Mechanosensitive channel protein MscS (YggB), transmembrane region"/>
    <property type="match status" value="1"/>
</dbReference>
<evidence type="ECO:0000313" key="14">
    <source>
        <dbReference type="EMBL" id="PPI88492.1"/>
    </source>
</evidence>
<dbReference type="InterPro" id="IPR049142">
    <property type="entry name" value="MS_channel_1st"/>
</dbReference>
<evidence type="ECO:0000256" key="6">
    <source>
        <dbReference type="ARBA" id="ARBA00023136"/>
    </source>
</evidence>
<evidence type="ECO:0000259" key="12">
    <source>
        <dbReference type="Pfam" id="PF21082"/>
    </source>
</evidence>
<dbReference type="Pfam" id="PF21082">
    <property type="entry name" value="MS_channel_3rd"/>
    <property type="match status" value="1"/>
</dbReference>
<keyword evidence="4 8" id="KW-0812">Transmembrane</keyword>
<comment type="similarity">
    <text evidence="2">Belongs to the MscS (TC 1.A.23) family.</text>
</comment>
<dbReference type="AlphaFoldDB" id="A0A2P5T1R9"/>
<keyword evidence="3" id="KW-1003">Cell membrane</keyword>
<feature type="transmembrane region" description="Helical" evidence="8">
    <location>
        <begin position="888"/>
        <end position="909"/>
    </location>
</feature>
<organism evidence="14 15">
    <name type="scientific">Candidatus Pantoea edessiphila</name>
    <dbReference type="NCBI Taxonomy" id="2044610"/>
    <lineage>
        <taxon>Bacteria</taxon>
        <taxon>Pseudomonadati</taxon>
        <taxon>Pseudomonadota</taxon>
        <taxon>Gammaproteobacteria</taxon>
        <taxon>Enterobacterales</taxon>
        <taxon>Erwiniaceae</taxon>
        <taxon>Pantoea</taxon>
    </lineage>
</organism>
<dbReference type="InterPro" id="IPR049278">
    <property type="entry name" value="MS_channel_C"/>
</dbReference>
<dbReference type="InterPro" id="IPR052702">
    <property type="entry name" value="MscS-like_channel"/>
</dbReference>
<dbReference type="GO" id="GO:0008381">
    <property type="term" value="F:mechanosensitive monoatomic ion channel activity"/>
    <property type="evidence" value="ECO:0007669"/>
    <property type="project" value="UniProtKB-ARBA"/>
</dbReference>
<dbReference type="Pfam" id="PF12795">
    <property type="entry name" value="MscS_porin"/>
    <property type="match status" value="1"/>
</dbReference>
<feature type="transmembrane region" description="Helical" evidence="8">
    <location>
        <begin position="568"/>
        <end position="592"/>
    </location>
</feature>
<feature type="transmembrane region" description="Helical" evidence="8">
    <location>
        <begin position="921"/>
        <end position="949"/>
    </location>
</feature>
<evidence type="ECO:0000259" key="11">
    <source>
        <dbReference type="Pfam" id="PF12795"/>
    </source>
</evidence>
<dbReference type="InterPro" id="IPR024393">
    <property type="entry name" value="MscS_porin"/>
</dbReference>
<feature type="transmembrane region" description="Helical" evidence="8">
    <location>
        <begin position="646"/>
        <end position="665"/>
    </location>
</feature>
<dbReference type="Pfam" id="PF00924">
    <property type="entry name" value="MS_channel_2nd"/>
    <property type="match status" value="1"/>
</dbReference>
<comment type="caution">
    <text evidence="14">The sequence shown here is derived from an EMBL/GenBank/DDBJ whole genome shotgun (WGS) entry which is preliminary data.</text>
</comment>
<dbReference type="SUPFAM" id="SSF50182">
    <property type="entry name" value="Sm-like ribonucleoproteins"/>
    <property type="match status" value="1"/>
</dbReference>
<feature type="domain" description="Mechanosensitive ion channel inner membrane" evidence="10">
    <location>
        <begin position="496"/>
        <end position="833"/>
    </location>
</feature>
<dbReference type="Pfam" id="PF12794">
    <property type="entry name" value="MscS_TM"/>
    <property type="match status" value="1"/>
</dbReference>
<keyword evidence="6 8" id="KW-0472">Membrane</keyword>
<keyword evidence="7" id="KW-0175">Coiled coil</keyword>
<proteinExistence type="inferred from homology"/>
<evidence type="ECO:0000256" key="4">
    <source>
        <dbReference type="ARBA" id="ARBA00022692"/>
    </source>
</evidence>
<dbReference type="InterPro" id="IPR010920">
    <property type="entry name" value="LSM_dom_sf"/>
</dbReference>
<evidence type="ECO:0000256" key="2">
    <source>
        <dbReference type="ARBA" id="ARBA00008017"/>
    </source>
</evidence>
<dbReference type="Gene3D" id="1.10.287.1260">
    <property type="match status" value="1"/>
</dbReference>
<feature type="domain" description="Mechanosensitive ion channel MscS C-terminal" evidence="12">
    <location>
        <begin position="1021"/>
        <end position="1093"/>
    </location>
</feature>
<dbReference type="InterPro" id="IPR025692">
    <property type="entry name" value="MscS_IM_dom1"/>
</dbReference>
<feature type="transmembrane region" description="Helical" evidence="8">
    <location>
        <begin position="493"/>
        <end position="513"/>
    </location>
</feature>
<feature type="coiled-coil region" evidence="7">
    <location>
        <begin position="113"/>
        <end position="147"/>
    </location>
</feature>
<evidence type="ECO:0000259" key="13">
    <source>
        <dbReference type="Pfam" id="PF21088"/>
    </source>
</evidence>
<evidence type="ECO:0000256" key="3">
    <source>
        <dbReference type="ARBA" id="ARBA00022475"/>
    </source>
</evidence>
<dbReference type="Pfam" id="PF21088">
    <property type="entry name" value="MS_channel_1st"/>
    <property type="match status" value="1"/>
</dbReference>
<feature type="transmembrane region" description="Helical" evidence="8">
    <location>
        <begin position="714"/>
        <end position="735"/>
    </location>
</feature>